<gene>
    <name evidence="2" type="ORF">FYJ71_03825</name>
</gene>
<dbReference type="InterPro" id="IPR050270">
    <property type="entry name" value="DegV_domain_contain"/>
</dbReference>
<dbReference type="NCBIfam" id="TIGR00762">
    <property type="entry name" value="DegV"/>
    <property type="match status" value="1"/>
</dbReference>
<evidence type="ECO:0000313" key="2">
    <source>
        <dbReference type="EMBL" id="MST62103.1"/>
    </source>
</evidence>
<keyword evidence="1" id="KW-0446">Lipid-binding</keyword>
<accession>A0A6N7XET9</accession>
<dbReference type="GO" id="GO:0008289">
    <property type="term" value="F:lipid binding"/>
    <property type="evidence" value="ECO:0007669"/>
    <property type="project" value="UniProtKB-KW"/>
</dbReference>
<dbReference type="PROSITE" id="PS51482">
    <property type="entry name" value="DEGV"/>
    <property type="match status" value="1"/>
</dbReference>
<evidence type="ECO:0000256" key="1">
    <source>
        <dbReference type="ARBA" id="ARBA00023121"/>
    </source>
</evidence>
<dbReference type="AlphaFoldDB" id="A0A6N7XET9"/>
<evidence type="ECO:0000313" key="3">
    <source>
        <dbReference type="Proteomes" id="UP000440713"/>
    </source>
</evidence>
<organism evidence="2 3">
    <name type="scientific">Peptostreptococcus porci</name>
    <dbReference type="NCBI Taxonomy" id="2652282"/>
    <lineage>
        <taxon>Bacteria</taxon>
        <taxon>Bacillati</taxon>
        <taxon>Bacillota</taxon>
        <taxon>Clostridia</taxon>
        <taxon>Peptostreptococcales</taxon>
        <taxon>Peptostreptococcaceae</taxon>
        <taxon>Peptostreptococcus</taxon>
    </lineage>
</organism>
<sequence>MGIKLVVDSSSEITQEESKEMGVYCLPLTVSFEEDMFRDGVDLSYDEFYDKLSEYESLPKTSQVTPYLYEEAFKEILSNGDIPVAITLSSEISGTYNSAILASNQFDEEIHIIDSLTTSCALKLIIKYALSIIDKYDDPVEFVNEIEKIKKKAKIFYLLDTLEYLYKGGRLSKFSALAGSILSIKPIISFDDSGKVVMVSKSRGWKKGISLLSDLVKESGEIDEKLGVILSYSGKDSSIVDPLKQKSESLFSLDVNAIPVTQIGCTIGTHAGPGTIGISYFTK</sequence>
<dbReference type="SUPFAM" id="SSF82549">
    <property type="entry name" value="DAK1/DegV-like"/>
    <property type="match status" value="1"/>
</dbReference>
<dbReference type="PANTHER" id="PTHR33434">
    <property type="entry name" value="DEGV DOMAIN-CONTAINING PROTEIN DR_1986-RELATED"/>
    <property type="match status" value="1"/>
</dbReference>
<dbReference type="Proteomes" id="UP000440713">
    <property type="component" value="Unassembled WGS sequence"/>
</dbReference>
<dbReference type="Gene3D" id="3.30.1180.10">
    <property type="match status" value="1"/>
</dbReference>
<comment type="caution">
    <text evidence="2">The sequence shown here is derived from an EMBL/GenBank/DDBJ whole genome shotgun (WGS) entry which is preliminary data.</text>
</comment>
<dbReference type="InterPro" id="IPR003797">
    <property type="entry name" value="DegV"/>
</dbReference>
<proteinExistence type="predicted"/>
<dbReference type="RefSeq" id="WP_154537458.1">
    <property type="nucleotide sequence ID" value="NZ_VUNE01000001.1"/>
</dbReference>
<dbReference type="PANTHER" id="PTHR33434:SF2">
    <property type="entry name" value="FATTY ACID-BINDING PROTEIN TM_1468"/>
    <property type="match status" value="1"/>
</dbReference>
<dbReference type="Gene3D" id="3.40.50.10170">
    <property type="match status" value="1"/>
</dbReference>
<dbReference type="Pfam" id="PF02645">
    <property type="entry name" value="DegV"/>
    <property type="match status" value="1"/>
</dbReference>
<dbReference type="EMBL" id="VUNE01000001">
    <property type="protein sequence ID" value="MST62103.1"/>
    <property type="molecule type" value="Genomic_DNA"/>
</dbReference>
<name>A0A6N7XET9_9FIRM</name>
<protein>
    <submittedName>
        <fullName evidence="2">DegV family protein</fullName>
    </submittedName>
</protein>
<reference evidence="2 3" key="1">
    <citation type="submission" date="2019-08" db="EMBL/GenBank/DDBJ databases">
        <title>In-depth cultivation of the pig gut microbiome towards novel bacterial diversity and tailored functional studies.</title>
        <authorList>
            <person name="Wylensek D."/>
            <person name="Hitch T.C.A."/>
            <person name="Clavel T."/>
        </authorList>
    </citation>
    <scope>NUCLEOTIDE SEQUENCE [LARGE SCALE GENOMIC DNA]</scope>
    <source>
        <strain evidence="2 3">WCA-SAB-591-4A-A</strain>
    </source>
</reference>
<keyword evidence="3" id="KW-1185">Reference proteome</keyword>
<dbReference type="InterPro" id="IPR043168">
    <property type="entry name" value="DegV_C"/>
</dbReference>